<keyword evidence="2" id="KW-1185">Reference proteome</keyword>
<evidence type="ECO:0000313" key="1">
    <source>
        <dbReference type="EMBL" id="KAK3077020.1"/>
    </source>
</evidence>
<proteinExistence type="predicted"/>
<gene>
    <name evidence="1" type="ORF">LTS18_011418</name>
</gene>
<dbReference type="Proteomes" id="UP001186974">
    <property type="component" value="Unassembled WGS sequence"/>
</dbReference>
<accession>A0ACC3DK82</accession>
<dbReference type="EMBL" id="JAWDJW010003300">
    <property type="protein sequence ID" value="KAK3077020.1"/>
    <property type="molecule type" value="Genomic_DNA"/>
</dbReference>
<comment type="caution">
    <text evidence="1">The sequence shown here is derived from an EMBL/GenBank/DDBJ whole genome shotgun (WGS) entry which is preliminary data.</text>
</comment>
<name>A0ACC3DK82_9PEZI</name>
<organism evidence="1 2">
    <name type="scientific">Coniosporium uncinatum</name>
    <dbReference type="NCBI Taxonomy" id="93489"/>
    <lineage>
        <taxon>Eukaryota</taxon>
        <taxon>Fungi</taxon>
        <taxon>Dikarya</taxon>
        <taxon>Ascomycota</taxon>
        <taxon>Pezizomycotina</taxon>
        <taxon>Dothideomycetes</taxon>
        <taxon>Dothideomycetes incertae sedis</taxon>
        <taxon>Coniosporium</taxon>
    </lineage>
</organism>
<sequence length="269" mass="29624">MQSLRSHVVGCKAFTGALRPVKPSFHASRPRLVTSRFAANRSFHTNSSQLKRQEKEKDGCFNDDPSQVAAKQASPHLNAKQKPRKGKTSLRLVALDAERSRGSSIIARGKRRFVDPSAETKTFSGYCVAEEYDIAKVSQLLREEGFELDPDDTGLYPRVIHFETSNSGLGLQGLGDVFIFSSGTVVAWNTSERLVKDLTDRVLLPAAIQPHGLEYEDLEYLEEPSIEVSEIIGDTVLLGTGIDLSSPRSLSHDQIANVPSTNSKRDITL</sequence>
<reference evidence="1" key="1">
    <citation type="submission" date="2024-09" db="EMBL/GenBank/DDBJ databases">
        <title>Black Yeasts Isolated from many extreme environments.</title>
        <authorList>
            <person name="Coleine C."/>
            <person name="Stajich J.E."/>
            <person name="Selbmann L."/>
        </authorList>
    </citation>
    <scope>NUCLEOTIDE SEQUENCE</scope>
    <source>
        <strain evidence="1">CCFEE 5737</strain>
    </source>
</reference>
<evidence type="ECO:0000313" key="2">
    <source>
        <dbReference type="Proteomes" id="UP001186974"/>
    </source>
</evidence>
<protein>
    <submittedName>
        <fullName evidence="1">Uncharacterized protein</fullName>
    </submittedName>
</protein>
<feature type="non-terminal residue" evidence="1">
    <location>
        <position position="269"/>
    </location>
</feature>